<dbReference type="HOGENOM" id="CLU_1335626_0_0_9"/>
<evidence type="ECO:0000313" key="3">
    <source>
        <dbReference type="Proteomes" id="UP000005435"/>
    </source>
</evidence>
<dbReference type="AlphaFoldDB" id="G8M2P1"/>
<accession>G8M2P1</accession>
<reference evidence="2 3" key="2">
    <citation type="journal article" date="2012" name="Stand. Genomic Sci.">
        <title>Complete Genome Sequence of Clostridium clariflavum DSM 19732.</title>
        <authorList>
            <person name="Izquierdo J.A."/>
            <person name="Goodwin L."/>
            <person name="Davenport K.W."/>
            <person name="Teshima H."/>
            <person name="Bruce D."/>
            <person name="Detter C."/>
            <person name="Tapia R."/>
            <person name="Han S."/>
            <person name="Land M."/>
            <person name="Hauser L."/>
            <person name="Jeffries C.D."/>
            <person name="Han J."/>
            <person name="Pitluck S."/>
            <person name="Nolan M."/>
            <person name="Chen A."/>
            <person name="Huntemann M."/>
            <person name="Mavromatis K."/>
            <person name="Mikhailova N."/>
            <person name="Liolios K."/>
            <person name="Woyke T."/>
            <person name="Lynd L.R."/>
        </authorList>
    </citation>
    <scope>NUCLEOTIDE SEQUENCE [LARGE SCALE GENOMIC DNA]</scope>
    <source>
        <strain evidence="3">DSM 19732 / NBRC 101661 / EBR45</strain>
    </source>
</reference>
<feature type="transmembrane region" description="Helical" evidence="1">
    <location>
        <begin position="56"/>
        <end position="83"/>
    </location>
</feature>
<keyword evidence="3" id="KW-1185">Reference proteome</keyword>
<evidence type="ECO:0000313" key="2">
    <source>
        <dbReference type="EMBL" id="AEV67115.1"/>
    </source>
</evidence>
<gene>
    <name evidence="2" type="ordered locus">Clocl_0384</name>
</gene>
<proteinExistence type="predicted"/>
<name>G8M2P1_ACECE</name>
<dbReference type="Proteomes" id="UP000005435">
    <property type="component" value="Chromosome"/>
</dbReference>
<evidence type="ECO:0000256" key="1">
    <source>
        <dbReference type="SAM" id="Phobius"/>
    </source>
</evidence>
<keyword evidence="1" id="KW-0472">Membrane</keyword>
<dbReference type="RefSeq" id="WP_014253747.1">
    <property type="nucleotide sequence ID" value="NC_016627.1"/>
</dbReference>
<feature type="transmembrane region" description="Helical" evidence="1">
    <location>
        <begin position="142"/>
        <end position="162"/>
    </location>
</feature>
<organism evidence="2 3">
    <name type="scientific">Acetivibrio clariflavus (strain DSM 19732 / NBRC 101661 / EBR45)</name>
    <name type="common">Clostridium clariflavum</name>
    <dbReference type="NCBI Taxonomy" id="720554"/>
    <lineage>
        <taxon>Bacteria</taxon>
        <taxon>Bacillati</taxon>
        <taxon>Bacillota</taxon>
        <taxon>Clostridia</taxon>
        <taxon>Eubacteriales</taxon>
        <taxon>Oscillospiraceae</taxon>
        <taxon>Acetivibrio</taxon>
    </lineage>
</organism>
<sequence precursor="true">MEKPSLLDIFLFPKSYFAKLTDKLPTLFLGIIFVGLSNAVFLFLDYMPIMFCNKTLSVLIFNSTLALCIAVLLGLVDIIFFSLPLFDLFKFFRVKETIKNMNGQLIKLMKVYISAHFIIVPVQAFFEATVRLAKWGGMTSSFAFYINLIEFIILPIWLAAIVARGINTIYDFDDRLKNMIYVIVYCWHLILSYALSFTIGNWILLLFR</sequence>
<protein>
    <recommendedName>
        <fullName evidence="4">Yip1 domain-containing protein</fullName>
    </recommendedName>
</protein>
<dbReference type="EMBL" id="CP003065">
    <property type="protein sequence ID" value="AEV67115.1"/>
    <property type="molecule type" value="Genomic_DNA"/>
</dbReference>
<feature type="transmembrane region" description="Helical" evidence="1">
    <location>
        <begin position="182"/>
        <end position="207"/>
    </location>
</feature>
<feature type="transmembrane region" description="Helical" evidence="1">
    <location>
        <begin position="24"/>
        <end position="44"/>
    </location>
</feature>
<keyword evidence="1" id="KW-0812">Transmembrane</keyword>
<keyword evidence="1" id="KW-1133">Transmembrane helix</keyword>
<evidence type="ECO:0008006" key="4">
    <source>
        <dbReference type="Google" id="ProtNLM"/>
    </source>
</evidence>
<dbReference type="KEGG" id="ccl:Clocl_0384"/>
<reference evidence="3" key="1">
    <citation type="submission" date="2011-12" db="EMBL/GenBank/DDBJ databases">
        <title>Complete sequence of Clostridium clariflavum DSM 19732.</title>
        <authorList>
            <consortium name="US DOE Joint Genome Institute"/>
            <person name="Lucas S."/>
            <person name="Han J."/>
            <person name="Lapidus A."/>
            <person name="Cheng J.-F."/>
            <person name="Goodwin L."/>
            <person name="Pitluck S."/>
            <person name="Peters L."/>
            <person name="Teshima H."/>
            <person name="Detter J.C."/>
            <person name="Han C."/>
            <person name="Tapia R."/>
            <person name="Land M."/>
            <person name="Hauser L."/>
            <person name="Kyrpides N."/>
            <person name="Ivanova N."/>
            <person name="Pagani I."/>
            <person name="Kitzmiller T."/>
            <person name="Lynd L."/>
            <person name="Izquierdo J."/>
            <person name="Woyke T."/>
        </authorList>
    </citation>
    <scope>NUCLEOTIDE SEQUENCE [LARGE SCALE GENOMIC DNA]</scope>
    <source>
        <strain evidence="3">DSM 19732 / NBRC 101661 / EBR45</strain>
    </source>
</reference>
<dbReference type="eggNOG" id="ENOG50333H3">
    <property type="taxonomic scope" value="Bacteria"/>
</dbReference>